<feature type="compositionally biased region" description="Polar residues" evidence="1">
    <location>
        <begin position="9"/>
        <end position="31"/>
    </location>
</feature>
<evidence type="ECO:0000256" key="1">
    <source>
        <dbReference type="SAM" id="MobiDB-lite"/>
    </source>
</evidence>
<feature type="region of interest" description="Disordered" evidence="1">
    <location>
        <begin position="230"/>
        <end position="347"/>
    </location>
</feature>
<accession>A0ABN9PPX7</accession>
<feature type="compositionally biased region" description="Low complexity" evidence="1">
    <location>
        <begin position="278"/>
        <end position="289"/>
    </location>
</feature>
<keyword evidence="3" id="KW-1185">Reference proteome</keyword>
<reference evidence="2" key="1">
    <citation type="submission" date="2023-10" db="EMBL/GenBank/DDBJ databases">
        <authorList>
            <person name="Chen Y."/>
            <person name="Shah S."/>
            <person name="Dougan E. K."/>
            <person name="Thang M."/>
            <person name="Chan C."/>
        </authorList>
    </citation>
    <scope>NUCLEOTIDE SEQUENCE [LARGE SCALE GENOMIC DNA]</scope>
</reference>
<feature type="region of interest" description="Disordered" evidence="1">
    <location>
        <begin position="51"/>
        <end position="74"/>
    </location>
</feature>
<evidence type="ECO:0000313" key="2">
    <source>
        <dbReference type="EMBL" id="CAK0793691.1"/>
    </source>
</evidence>
<evidence type="ECO:0000313" key="3">
    <source>
        <dbReference type="Proteomes" id="UP001189429"/>
    </source>
</evidence>
<protein>
    <submittedName>
        <fullName evidence="2">Uncharacterized protein</fullName>
    </submittedName>
</protein>
<organism evidence="2 3">
    <name type="scientific">Prorocentrum cordatum</name>
    <dbReference type="NCBI Taxonomy" id="2364126"/>
    <lineage>
        <taxon>Eukaryota</taxon>
        <taxon>Sar</taxon>
        <taxon>Alveolata</taxon>
        <taxon>Dinophyceae</taxon>
        <taxon>Prorocentrales</taxon>
        <taxon>Prorocentraceae</taxon>
        <taxon>Prorocentrum</taxon>
    </lineage>
</organism>
<dbReference type="EMBL" id="CAUYUJ010001014">
    <property type="protein sequence ID" value="CAK0793691.1"/>
    <property type="molecule type" value="Genomic_DNA"/>
</dbReference>
<feature type="region of interest" description="Disordered" evidence="1">
    <location>
        <begin position="1"/>
        <end position="35"/>
    </location>
</feature>
<dbReference type="Proteomes" id="UP001189429">
    <property type="component" value="Unassembled WGS sequence"/>
</dbReference>
<comment type="caution">
    <text evidence="2">The sequence shown here is derived from an EMBL/GenBank/DDBJ whole genome shotgun (WGS) entry which is preliminary data.</text>
</comment>
<gene>
    <name evidence="2" type="ORF">PCOR1329_LOCUS3904</name>
</gene>
<feature type="compositionally biased region" description="Polar residues" evidence="1">
    <location>
        <begin position="51"/>
        <end position="60"/>
    </location>
</feature>
<proteinExistence type="predicted"/>
<name>A0ABN9PPX7_9DINO</name>
<sequence length="347" mass="36933">MALSCPRSDISQRQSALRTKTSKGNTSSGLPTAQGHIGALPSLLLQHAAQSSRLTPTDNPSHMKPSAMEPPGIYEAANHSSSTICNTENTMVKGADLYHIEAQMVATMEPTYPAETAKRLPDSKCAANATGPFSTEIPAMKQRDPVVNSPANLCGASTIRGNIHQDAAMSKQPSVSSPKNATQRSLLMEAICIIAPTLPPTPLATVPPALSAMLDKDFCALPNKPCCSSSVACNSAPSPPTPNHLSGSRRRGRPRRRRWGLSAPARAAPARARRPPRLGRAPWGPWRQAWRPRRAAGRANGRREEGSGQGGRGGEKEEHAGGDKSNAEGMSRRRAKRTPPRPSLAPL</sequence>
<feature type="compositionally biased region" description="Basic residues" evidence="1">
    <location>
        <begin position="247"/>
        <end position="259"/>
    </location>
</feature>
<feature type="compositionally biased region" description="Basic and acidic residues" evidence="1">
    <location>
        <begin position="313"/>
        <end position="326"/>
    </location>
</feature>